<evidence type="ECO:0000313" key="3">
    <source>
        <dbReference type="Proteomes" id="UP000032305"/>
    </source>
</evidence>
<dbReference type="NCBIfam" id="TIGR03100">
    <property type="entry name" value="hydr1_PEP"/>
    <property type="match status" value="1"/>
</dbReference>
<evidence type="ECO:0000313" key="2">
    <source>
        <dbReference type="EMBL" id="GAL99797.1"/>
    </source>
</evidence>
<protein>
    <recommendedName>
        <fullName evidence="1">Serine aminopeptidase S33 domain-containing protein</fullName>
    </recommendedName>
</protein>
<evidence type="ECO:0000259" key="1">
    <source>
        <dbReference type="Pfam" id="PF12146"/>
    </source>
</evidence>
<comment type="caution">
    <text evidence="2">The sequence shown here is derived from an EMBL/GenBank/DDBJ whole genome shotgun (WGS) entry which is preliminary data.</text>
</comment>
<dbReference type="AlphaFoldDB" id="A0A0A1W3B3"/>
<dbReference type="Pfam" id="PF12146">
    <property type="entry name" value="Hydrolase_4"/>
    <property type="match status" value="1"/>
</dbReference>
<dbReference type="Proteomes" id="UP000032305">
    <property type="component" value="Unassembled WGS sequence"/>
</dbReference>
<accession>A0A0A1W3B3</accession>
<dbReference type="InterPro" id="IPR022742">
    <property type="entry name" value="Hydrolase_4"/>
</dbReference>
<dbReference type="eggNOG" id="COG1073">
    <property type="taxonomic scope" value="Bacteria"/>
</dbReference>
<sequence>MDRIMRRLISFPCDGATLIGTLDEAAGATGLLIVSGGNEPRMGAHRGQAMMAARIAAHGYPVFRFDRRGVGDSAGGNGGWESSGPDIAAAVDAFADAANLTRIIGFGNCDAAAALAMFGAEAGFAKVLLSNPWLSDEPDALPPAAAIRRHYARKLVNPAEWLRLARGAVDLGKLRQGLTKIAAAPSALDETAAPLIRAIHRWAGDAAIIVAQGDATGVAFRAAARGHGFAIETLATDSHSYADAMDALERVVLTHLARAGSDGATPVRDSEAEPQNTD</sequence>
<gene>
    <name evidence="2" type="ORF">SP5_012_00150</name>
</gene>
<organism evidence="2 3">
    <name type="scientific">Sphingomonas parapaucimobilis NBRC 15100</name>
    <dbReference type="NCBI Taxonomy" id="1219049"/>
    <lineage>
        <taxon>Bacteria</taxon>
        <taxon>Pseudomonadati</taxon>
        <taxon>Pseudomonadota</taxon>
        <taxon>Alphaproteobacteria</taxon>
        <taxon>Sphingomonadales</taxon>
        <taxon>Sphingomonadaceae</taxon>
        <taxon>Sphingomonas</taxon>
    </lineage>
</organism>
<dbReference type="EMBL" id="BBPI01000012">
    <property type="protein sequence ID" value="GAL99797.1"/>
    <property type="molecule type" value="Genomic_DNA"/>
</dbReference>
<keyword evidence="3" id="KW-1185">Reference proteome</keyword>
<name>A0A0A1W3B3_9SPHN</name>
<dbReference type="InterPro" id="IPR029058">
    <property type="entry name" value="AB_hydrolase_fold"/>
</dbReference>
<reference evidence="2 3" key="1">
    <citation type="submission" date="2014-11" db="EMBL/GenBank/DDBJ databases">
        <title>Whole genome shotgun sequence of Sphingomonas parapaucimobilis NBRC 15100.</title>
        <authorList>
            <person name="Katano-Makiyama Y."/>
            <person name="Hosoyama A."/>
            <person name="Hashimoto M."/>
            <person name="Hosoyama Y."/>
            <person name="Noguchi M."/>
            <person name="Numata M."/>
            <person name="Tsuchikane K."/>
            <person name="Hirakata S."/>
            <person name="Uohara A."/>
            <person name="Shimodaira J."/>
            <person name="Ohji S."/>
            <person name="Ichikawa N."/>
            <person name="Kimura A."/>
            <person name="Yamazoe A."/>
            <person name="Fujita N."/>
        </authorList>
    </citation>
    <scope>NUCLEOTIDE SEQUENCE [LARGE SCALE GENOMIC DNA]</scope>
    <source>
        <strain evidence="2 3">NBRC 15100</strain>
    </source>
</reference>
<proteinExistence type="predicted"/>
<feature type="domain" description="Serine aminopeptidase S33" evidence="1">
    <location>
        <begin position="50"/>
        <end position="164"/>
    </location>
</feature>
<dbReference type="SUPFAM" id="SSF53474">
    <property type="entry name" value="alpha/beta-Hydrolases"/>
    <property type="match status" value="1"/>
</dbReference>
<dbReference type="InterPro" id="IPR017531">
    <property type="entry name" value="Hydrolase-1_PEP"/>
</dbReference>
<dbReference type="Gene3D" id="3.40.50.1820">
    <property type="entry name" value="alpha/beta hydrolase"/>
    <property type="match status" value="1"/>
</dbReference>